<name>A0A0M8P134_9EURO</name>
<sequence>MRSVGSGPQSFPTGQRFSEEAIRCQRERERERERERGKIDSYRSPERATYLGGQPNITAWAVRCLHNS</sequence>
<keyword evidence="3" id="KW-1185">Reference proteome</keyword>
<dbReference type="Proteomes" id="UP000037696">
    <property type="component" value="Unassembled WGS sequence"/>
</dbReference>
<feature type="compositionally biased region" description="Polar residues" evidence="1">
    <location>
        <begin position="1"/>
        <end position="16"/>
    </location>
</feature>
<feature type="region of interest" description="Disordered" evidence="1">
    <location>
        <begin position="1"/>
        <end position="47"/>
    </location>
</feature>
<protein>
    <submittedName>
        <fullName evidence="2">Uncharacterized protein</fullName>
    </submittedName>
</protein>
<dbReference type="AlphaFoldDB" id="A0A0M8P134"/>
<accession>A0A0M8P134</accession>
<proteinExistence type="predicted"/>
<gene>
    <name evidence="2" type="ORF">ACN38_g7750</name>
</gene>
<dbReference type="EMBL" id="LHQQ01000134">
    <property type="protein sequence ID" value="KOS41367.1"/>
    <property type="molecule type" value="Genomic_DNA"/>
</dbReference>
<feature type="compositionally biased region" description="Basic and acidic residues" evidence="1">
    <location>
        <begin position="17"/>
        <end position="46"/>
    </location>
</feature>
<evidence type="ECO:0000313" key="2">
    <source>
        <dbReference type="EMBL" id="KOS41367.1"/>
    </source>
</evidence>
<reference evidence="2 3" key="1">
    <citation type="submission" date="2015-08" db="EMBL/GenBank/DDBJ databases">
        <title>Genome sequencing of Penicillium nordicum.</title>
        <authorList>
            <person name="Nguyen H.D."/>
            <person name="Seifert K.A."/>
        </authorList>
    </citation>
    <scope>NUCLEOTIDE SEQUENCE [LARGE SCALE GENOMIC DNA]</scope>
    <source>
        <strain evidence="2 3">DAOMC 185683</strain>
    </source>
</reference>
<evidence type="ECO:0000256" key="1">
    <source>
        <dbReference type="SAM" id="MobiDB-lite"/>
    </source>
</evidence>
<evidence type="ECO:0000313" key="3">
    <source>
        <dbReference type="Proteomes" id="UP000037696"/>
    </source>
</evidence>
<organism evidence="2 3">
    <name type="scientific">Penicillium nordicum</name>
    <dbReference type="NCBI Taxonomy" id="229535"/>
    <lineage>
        <taxon>Eukaryota</taxon>
        <taxon>Fungi</taxon>
        <taxon>Dikarya</taxon>
        <taxon>Ascomycota</taxon>
        <taxon>Pezizomycotina</taxon>
        <taxon>Eurotiomycetes</taxon>
        <taxon>Eurotiomycetidae</taxon>
        <taxon>Eurotiales</taxon>
        <taxon>Aspergillaceae</taxon>
        <taxon>Penicillium</taxon>
    </lineage>
</organism>
<comment type="caution">
    <text evidence="2">The sequence shown here is derived from an EMBL/GenBank/DDBJ whole genome shotgun (WGS) entry which is preliminary data.</text>
</comment>